<evidence type="ECO:0000256" key="3">
    <source>
        <dbReference type="ARBA" id="ARBA00004906"/>
    </source>
</evidence>
<dbReference type="Pfam" id="PF25417">
    <property type="entry name" value="DUF7889"/>
    <property type="match status" value="1"/>
</dbReference>
<evidence type="ECO:0000256" key="13">
    <source>
        <dbReference type="SAM" id="MobiDB-lite"/>
    </source>
</evidence>
<evidence type="ECO:0000256" key="6">
    <source>
        <dbReference type="ARBA" id="ARBA00022692"/>
    </source>
</evidence>
<feature type="transmembrane region" description="Helical" evidence="14">
    <location>
        <begin position="117"/>
        <end position="136"/>
    </location>
</feature>
<keyword evidence="6 14" id="KW-0812">Transmembrane</keyword>
<dbReference type="Pfam" id="PF12906">
    <property type="entry name" value="RINGv"/>
    <property type="match status" value="1"/>
</dbReference>
<feature type="transmembrane region" description="Helical" evidence="14">
    <location>
        <begin position="751"/>
        <end position="774"/>
    </location>
</feature>
<dbReference type="InterPro" id="IPR011016">
    <property type="entry name" value="Znf_RING-CH"/>
</dbReference>
<dbReference type="FunFam" id="3.30.40.10:FF:000287">
    <property type="entry name" value="RING finger membrane protein"/>
    <property type="match status" value="1"/>
</dbReference>
<comment type="caution">
    <text evidence="16">The sequence shown here is derived from an EMBL/GenBank/DDBJ whole genome shotgun (WGS) entry which is preliminary data.</text>
</comment>
<evidence type="ECO:0000313" key="17">
    <source>
        <dbReference type="Proteomes" id="UP000722485"/>
    </source>
</evidence>
<keyword evidence="7" id="KW-0479">Metal-binding</keyword>
<feature type="region of interest" description="Disordered" evidence="13">
    <location>
        <begin position="462"/>
        <end position="546"/>
    </location>
</feature>
<reference evidence="16" key="1">
    <citation type="submission" date="2020-03" db="EMBL/GenBank/DDBJ databases">
        <title>Draft Genome Sequence of Cylindrodendrum hubeiense.</title>
        <authorList>
            <person name="Buettner E."/>
            <person name="Kellner H."/>
        </authorList>
    </citation>
    <scope>NUCLEOTIDE SEQUENCE</scope>
    <source>
        <strain evidence="16">IHI 201604</strain>
    </source>
</reference>
<evidence type="ECO:0000256" key="10">
    <source>
        <dbReference type="ARBA" id="ARBA00022833"/>
    </source>
</evidence>
<sequence length="1671" mass="184891">MEDPTPGLKLKGFHRAATRSDDPFQSQDTAPGICRICRGEGTPEEPLFYPCKCSGSIKFVHQDCLMEWLSHSQKKYCELCKTSFRFTKLYAPDMPQSLPVHVFVGHMAKYLLRNVLVWLRAVMAISVWVCWLPYLMRSVWSFMFWVSDEGLGASSILSGSNETVAATVELAHSAFGNDTCPASPLFVPVTTSAAVAQAMLDGLSGQNISEFLLRVLLNSLYMSSKYNRSESGDSATSADGTPMGTPPSLLGDVTFLHNLTRNPTLNRTLVYVLEGQIITVLVIVCFILVILVRDYVVQQQPEINMRAAFAAPENPLAPQEPILVRPEDVEDLRGLDESDEETLDDGEPLIAPVEVDDPRLGASYTVRQQQAGLEETSSASAMASDPWLQTNPGPAEERTSVHDYLRIYRRADGDPQRILQIVEDEGLQEKLAYWVDITRRSIPGQEGSASELAALARRPELNLVDDHPESSGSTAESSSRIALTPGSNEGSSIGVHEEHPAASRKGKEKESIPTSDPEMEADSWGTGLLPGPSRPRAVSDGPKLHDTINPLANNSWSFAALPSDPETEDSYAQQFRAIDRSDIFEPATPSDRIPKVGTSHRSSRSADFEDPEQDLSTHSDAEAAGFEERALDTHHVHQEQATSHRNPEEAAEQNNERAPGLVDRVADFMWGDLEDHHHIQVEAANAADANAHDDAWVDVDEADEADNNLDVQPEDIDGVPGDGLDPEAIEDLEDFEGVMELIGMRGPIAGLFQNAIFCAVLVSVTIFACIFIPYNIGRVSVWILANPKRLVRLLFELSKLLQDAAVMFAGLASWVALNILDMFTNIIGGFIAAQVVLARKAAWALWTSAGSRVMEYAFMDFPMSTSEMQNFSAISHGALLTVKGHIGTVLSTVSEAFSFVFGGRIFSSFPSLQVITSLSVAGWNSIRLSSSVLLDPSSWVIDLGEAETSSTINPELANWSGLDRFWAILAGYVTLFFIGAMYLKRGSPFSRGNLMQAWEAGVIDTLHQASGIMKVIMIISIEMLVFPLYCGLLLDGALLPLFEDTTFRSRMLFTYNYPLTSVFVHWFVGTGYMFHFALFVSMCRKIMRQGVLYFIRDPDDPEFHPVRDVLERNLTTQLRKILFSAFVYGALVIVCLGGVVWGLSYTLPNVLPIHYSSNEPVLEFPVDLLFYNFLMPLAVNFFKPGDGLHAMYTWWFRTCARGLRLTFFLFGERRIDEEGVLKLGATSEYHALPWYKTVFLDLDDKQQIIPKTWKDAFDGGDAKPKPPMSQGEMSNLRRKKSRLRESSQLLETGYFVRAPASDRVKIPKGRKVFLEVSERGQRLDGQLDTDLYSSNQYQIVYIPPNFQTRVFLFILFIWIFAAVTGVGFTIIPLVFGRRMFKMLIPAHIRTNDIYAFSIGVYLLGSLAYLVFHIRSVWAKVQRWIGTAQAHVADGGAPRRVMGVVLHGASLIYSYFLLLVVFPLLVSALMELYLAIPLHTYMYPPTAASIQASRDGDPEVGRHTVRVIQAWTLGVLYLKLSARMVTTLFADTRLAVAVRTVLRQGWLHPDAGVLTRAFVVPGLALSAAAVFGPPAITTALIKHGMIAGAQPGVNEVAEAARLAIIYRQSYPAVALAALLIKNTVGLVRVFHGWTARIRDEAYLIGERLHNFGAAAAGARRVRGAWRAGGARL</sequence>
<feature type="region of interest" description="Disordered" evidence="13">
    <location>
        <begin position="579"/>
        <end position="619"/>
    </location>
</feature>
<feature type="region of interest" description="Disordered" evidence="13">
    <location>
        <begin position="1257"/>
        <end position="1282"/>
    </location>
</feature>
<comment type="pathway">
    <text evidence="3">Protein modification; protein ubiquitination.</text>
</comment>
<dbReference type="Pfam" id="PF23113">
    <property type="entry name" value="MARCHF6_C"/>
    <property type="match status" value="1"/>
</dbReference>
<keyword evidence="11 14" id="KW-1133">Transmembrane helix</keyword>
<dbReference type="PROSITE" id="PS51292">
    <property type="entry name" value="ZF_RING_CH"/>
    <property type="match status" value="1"/>
</dbReference>
<feature type="region of interest" description="Disordered" evidence="13">
    <location>
        <begin position="370"/>
        <end position="396"/>
    </location>
</feature>
<keyword evidence="9" id="KW-0833">Ubl conjugation pathway</keyword>
<organism evidence="16 17">
    <name type="scientific">Cylindrodendrum hubeiense</name>
    <dbReference type="NCBI Taxonomy" id="595255"/>
    <lineage>
        <taxon>Eukaryota</taxon>
        <taxon>Fungi</taxon>
        <taxon>Dikarya</taxon>
        <taxon>Ascomycota</taxon>
        <taxon>Pezizomycotina</taxon>
        <taxon>Sordariomycetes</taxon>
        <taxon>Hypocreomycetidae</taxon>
        <taxon>Hypocreales</taxon>
        <taxon>Nectriaceae</taxon>
        <taxon>Cylindrodendrum</taxon>
    </lineage>
</organism>
<dbReference type="InterPro" id="IPR056521">
    <property type="entry name" value="MARCHF6-like_C"/>
</dbReference>
<evidence type="ECO:0000259" key="15">
    <source>
        <dbReference type="PROSITE" id="PS51292"/>
    </source>
</evidence>
<dbReference type="GO" id="GO:0061630">
    <property type="term" value="F:ubiquitin protein ligase activity"/>
    <property type="evidence" value="ECO:0007669"/>
    <property type="project" value="UniProtKB-EC"/>
</dbReference>
<name>A0A9P5LLN0_9HYPO</name>
<evidence type="ECO:0000256" key="4">
    <source>
        <dbReference type="ARBA" id="ARBA00012483"/>
    </source>
</evidence>
<dbReference type="Proteomes" id="UP000722485">
    <property type="component" value="Unassembled WGS sequence"/>
</dbReference>
<comment type="subcellular location">
    <subcellularLocation>
        <location evidence="2">Membrane</location>
        <topology evidence="2">Multi-pass membrane protein</topology>
    </subcellularLocation>
</comment>
<feature type="transmembrane region" description="Helical" evidence="14">
    <location>
        <begin position="269"/>
        <end position="292"/>
    </location>
</feature>
<feature type="region of interest" description="Disordered" evidence="13">
    <location>
        <begin position="633"/>
        <end position="660"/>
    </location>
</feature>
<dbReference type="SMART" id="SM00744">
    <property type="entry name" value="RINGv"/>
    <property type="match status" value="1"/>
</dbReference>
<dbReference type="EMBL" id="JAANBB010000009">
    <property type="protein sequence ID" value="KAF7556814.1"/>
    <property type="molecule type" value="Genomic_DNA"/>
</dbReference>
<evidence type="ECO:0000256" key="2">
    <source>
        <dbReference type="ARBA" id="ARBA00004141"/>
    </source>
</evidence>
<feature type="domain" description="RING-CH-type" evidence="15">
    <location>
        <begin position="26"/>
        <end position="87"/>
    </location>
</feature>
<evidence type="ECO:0000256" key="9">
    <source>
        <dbReference type="ARBA" id="ARBA00022786"/>
    </source>
</evidence>
<keyword evidence="17" id="KW-1185">Reference proteome</keyword>
<evidence type="ECO:0000313" key="16">
    <source>
        <dbReference type="EMBL" id="KAF7556814.1"/>
    </source>
</evidence>
<evidence type="ECO:0000256" key="1">
    <source>
        <dbReference type="ARBA" id="ARBA00000900"/>
    </source>
</evidence>
<evidence type="ECO:0000256" key="5">
    <source>
        <dbReference type="ARBA" id="ARBA00022679"/>
    </source>
</evidence>
<feature type="compositionally biased region" description="Low complexity" evidence="13">
    <location>
        <begin position="470"/>
        <end position="479"/>
    </location>
</feature>
<dbReference type="GO" id="GO:0008270">
    <property type="term" value="F:zinc ion binding"/>
    <property type="evidence" value="ECO:0007669"/>
    <property type="project" value="UniProtKB-KW"/>
</dbReference>
<dbReference type="GO" id="GO:0005789">
    <property type="term" value="C:endoplasmic reticulum membrane"/>
    <property type="evidence" value="ECO:0007669"/>
    <property type="project" value="TreeGrafter"/>
</dbReference>
<dbReference type="PANTHER" id="PTHR13145">
    <property type="entry name" value="SSM4 PROTEIN"/>
    <property type="match status" value="1"/>
</dbReference>
<evidence type="ECO:0000256" key="7">
    <source>
        <dbReference type="ARBA" id="ARBA00022723"/>
    </source>
</evidence>
<dbReference type="InterPro" id="IPR013083">
    <property type="entry name" value="Znf_RING/FYVE/PHD"/>
</dbReference>
<feature type="transmembrane region" description="Helical" evidence="14">
    <location>
        <begin position="1121"/>
        <end position="1144"/>
    </location>
</feature>
<dbReference type="SUPFAM" id="SSF57850">
    <property type="entry name" value="RING/U-box"/>
    <property type="match status" value="1"/>
</dbReference>
<gene>
    <name evidence="16" type="ORF">G7Z17_g1142</name>
</gene>
<proteinExistence type="predicted"/>
<feature type="transmembrane region" description="Helical" evidence="14">
    <location>
        <begin position="965"/>
        <end position="983"/>
    </location>
</feature>
<evidence type="ECO:0000256" key="11">
    <source>
        <dbReference type="ARBA" id="ARBA00022989"/>
    </source>
</evidence>
<keyword evidence="12 14" id="KW-0472">Membrane</keyword>
<feature type="compositionally biased region" description="Basic and acidic residues" evidence="13">
    <location>
        <begin position="495"/>
        <end position="511"/>
    </location>
</feature>
<dbReference type="EC" id="2.3.2.27" evidence="4"/>
<dbReference type="Gene3D" id="3.30.40.10">
    <property type="entry name" value="Zinc/RING finger domain, C3HC4 (zinc finger)"/>
    <property type="match status" value="1"/>
</dbReference>
<keyword evidence="8" id="KW-0863">Zinc-finger</keyword>
<dbReference type="PANTHER" id="PTHR13145:SF0">
    <property type="entry name" value="E3 UBIQUITIN-PROTEIN LIGASE MARCHF6"/>
    <property type="match status" value="1"/>
</dbReference>
<evidence type="ECO:0000256" key="12">
    <source>
        <dbReference type="ARBA" id="ARBA00023136"/>
    </source>
</evidence>
<evidence type="ECO:0000256" key="8">
    <source>
        <dbReference type="ARBA" id="ARBA00022771"/>
    </source>
</evidence>
<feature type="transmembrane region" description="Helical" evidence="14">
    <location>
        <begin position="1164"/>
        <end position="1182"/>
    </location>
</feature>
<evidence type="ECO:0000256" key="14">
    <source>
        <dbReference type="SAM" id="Phobius"/>
    </source>
</evidence>
<accession>A0A9P5LLN0</accession>
<protein>
    <recommendedName>
        <fullName evidence="4">RING-type E3 ubiquitin transferase</fullName>
        <ecNumber evidence="4">2.3.2.27</ecNumber>
    </recommendedName>
</protein>
<feature type="transmembrane region" description="Helical" evidence="14">
    <location>
        <begin position="1350"/>
        <end position="1373"/>
    </location>
</feature>
<feature type="transmembrane region" description="Helical" evidence="14">
    <location>
        <begin position="1393"/>
        <end position="1413"/>
    </location>
</feature>
<feature type="compositionally biased region" description="Polar residues" evidence="13">
    <location>
        <begin position="370"/>
        <end position="392"/>
    </location>
</feature>
<keyword evidence="5" id="KW-0808">Transferase</keyword>
<dbReference type="InterPro" id="IPR057211">
    <property type="entry name" value="DUF7889"/>
</dbReference>
<feature type="transmembrane region" description="Helical" evidence="14">
    <location>
        <begin position="1451"/>
        <end position="1475"/>
    </location>
</feature>
<comment type="catalytic activity">
    <reaction evidence="1">
        <text>S-ubiquitinyl-[E2 ubiquitin-conjugating enzyme]-L-cysteine + [acceptor protein]-L-lysine = [E2 ubiquitin-conjugating enzyme]-L-cysteine + N(6)-ubiquitinyl-[acceptor protein]-L-lysine.</text>
        <dbReference type="EC" id="2.3.2.27"/>
    </reaction>
</comment>
<dbReference type="OrthoDB" id="1108038at2759"/>
<keyword evidence="10" id="KW-0862">Zinc</keyword>
<dbReference type="GO" id="GO:0036503">
    <property type="term" value="P:ERAD pathway"/>
    <property type="evidence" value="ECO:0007669"/>
    <property type="project" value="TreeGrafter"/>
</dbReference>
<dbReference type="CDD" id="cd16702">
    <property type="entry name" value="RING_CH-C4HC3_MARCH6"/>
    <property type="match status" value="1"/>
</dbReference>
<feature type="transmembrane region" description="Helical" evidence="14">
    <location>
        <begin position="1015"/>
        <end position="1042"/>
    </location>
</feature>
<feature type="transmembrane region" description="Helical" evidence="14">
    <location>
        <begin position="1062"/>
        <end position="1080"/>
    </location>
</feature>